<dbReference type="OrthoDB" id="3054067at2759"/>
<dbReference type="AlphaFoldDB" id="A8NL92"/>
<dbReference type="HOGENOM" id="CLU_1170589_0_0_1"/>
<comment type="caution">
    <text evidence="3">The sequence shown here is derived from an EMBL/GenBank/DDBJ whole genome shotgun (WGS) entry which is preliminary data.</text>
</comment>
<accession>A8NL92</accession>
<reference evidence="3 4" key="1">
    <citation type="journal article" date="2010" name="Proc. Natl. Acad. Sci. U.S.A.">
        <title>Insights into evolution of multicellular fungi from the assembled chromosomes of the mushroom Coprinopsis cinerea (Coprinus cinereus).</title>
        <authorList>
            <person name="Stajich J.E."/>
            <person name="Wilke S.K."/>
            <person name="Ahren D."/>
            <person name="Au C.H."/>
            <person name="Birren B.W."/>
            <person name="Borodovsky M."/>
            <person name="Burns C."/>
            <person name="Canback B."/>
            <person name="Casselton L.A."/>
            <person name="Cheng C.K."/>
            <person name="Deng J."/>
            <person name="Dietrich F.S."/>
            <person name="Fargo D.C."/>
            <person name="Farman M.L."/>
            <person name="Gathman A.C."/>
            <person name="Goldberg J."/>
            <person name="Guigo R."/>
            <person name="Hoegger P.J."/>
            <person name="Hooker J.B."/>
            <person name="Huggins A."/>
            <person name="James T.Y."/>
            <person name="Kamada T."/>
            <person name="Kilaru S."/>
            <person name="Kodira C."/>
            <person name="Kues U."/>
            <person name="Kupfer D."/>
            <person name="Kwan H.S."/>
            <person name="Lomsadze A."/>
            <person name="Li W."/>
            <person name="Lilly W.W."/>
            <person name="Ma L.J."/>
            <person name="Mackey A.J."/>
            <person name="Manning G."/>
            <person name="Martin F."/>
            <person name="Muraguchi H."/>
            <person name="Natvig D.O."/>
            <person name="Palmerini H."/>
            <person name="Ramesh M.A."/>
            <person name="Rehmeyer C.J."/>
            <person name="Roe B.A."/>
            <person name="Shenoy N."/>
            <person name="Stanke M."/>
            <person name="Ter-Hovhannisyan V."/>
            <person name="Tunlid A."/>
            <person name="Velagapudi R."/>
            <person name="Vision T.J."/>
            <person name="Zeng Q."/>
            <person name="Zolan M.E."/>
            <person name="Pukkila P.J."/>
        </authorList>
    </citation>
    <scope>NUCLEOTIDE SEQUENCE [LARGE SCALE GENOMIC DNA]</scope>
    <source>
        <strain evidence="4">Okayama-7 / 130 / ATCC MYA-4618 / FGSC 9003</strain>
    </source>
</reference>
<gene>
    <name evidence="3" type="ORF">CC1G_05771</name>
</gene>
<sequence>MVSTETRHMTSTFTLLNVANNLIITALITFRLLRARSEFARSLPGRKLSAYAGVIAILIESALPLALFGLVNGVVFVSTPVPETLEAANRIMKVDAVFRALYENAVQLAPQMIIFRVTTGRSWMGVSPSSSTGEVFSQALGFNHGPAADTFMSTMPDSATSDGNFPHRSSSPELNEKPASREPGAQVHTTRHPFPLEPRIQLFQGFQRRPKMGTGARLTPWALNSQANTYHLWSLVA</sequence>
<dbReference type="KEGG" id="cci:CC1G_05771"/>
<feature type="region of interest" description="Disordered" evidence="1">
    <location>
        <begin position="151"/>
        <end position="194"/>
    </location>
</feature>
<dbReference type="VEuPathDB" id="FungiDB:CC1G_05771"/>
<keyword evidence="2" id="KW-0472">Membrane</keyword>
<dbReference type="EMBL" id="AACS02000012">
    <property type="protein sequence ID" value="EAU87082.2"/>
    <property type="molecule type" value="Genomic_DNA"/>
</dbReference>
<keyword evidence="2" id="KW-0812">Transmembrane</keyword>
<evidence type="ECO:0000313" key="3">
    <source>
        <dbReference type="EMBL" id="EAU87082.2"/>
    </source>
</evidence>
<feature type="compositionally biased region" description="Polar residues" evidence="1">
    <location>
        <begin position="151"/>
        <end position="173"/>
    </location>
</feature>
<evidence type="ECO:0000256" key="2">
    <source>
        <dbReference type="SAM" id="Phobius"/>
    </source>
</evidence>
<protein>
    <submittedName>
        <fullName evidence="3">Uncharacterized protein</fullName>
    </submittedName>
</protein>
<dbReference type="RefSeq" id="XP_001834634.2">
    <property type="nucleotide sequence ID" value="XM_001834582.2"/>
</dbReference>
<proteinExistence type="predicted"/>
<dbReference type="Proteomes" id="UP000001861">
    <property type="component" value="Unassembled WGS sequence"/>
</dbReference>
<feature type="transmembrane region" description="Helical" evidence="2">
    <location>
        <begin position="54"/>
        <end position="77"/>
    </location>
</feature>
<evidence type="ECO:0000256" key="1">
    <source>
        <dbReference type="SAM" id="MobiDB-lite"/>
    </source>
</evidence>
<keyword evidence="2" id="KW-1133">Transmembrane helix</keyword>
<organism evidence="3 4">
    <name type="scientific">Coprinopsis cinerea (strain Okayama-7 / 130 / ATCC MYA-4618 / FGSC 9003)</name>
    <name type="common">Inky cap fungus</name>
    <name type="synonym">Hormographiella aspergillata</name>
    <dbReference type="NCBI Taxonomy" id="240176"/>
    <lineage>
        <taxon>Eukaryota</taxon>
        <taxon>Fungi</taxon>
        <taxon>Dikarya</taxon>
        <taxon>Basidiomycota</taxon>
        <taxon>Agaricomycotina</taxon>
        <taxon>Agaricomycetes</taxon>
        <taxon>Agaricomycetidae</taxon>
        <taxon>Agaricales</taxon>
        <taxon>Agaricineae</taxon>
        <taxon>Psathyrellaceae</taxon>
        <taxon>Coprinopsis</taxon>
    </lineage>
</organism>
<dbReference type="InParanoid" id="A8NL92"/>
<dbReference type="GeneID" id="6011150"/>
<dbReference type="STRING" id="240176.A8NL92"/>
<keyword evidence="4" id="KW-1185">Reference proteome</keyword>
<name>A8NL92_COPC7</name>
<feature type="transmembrane region" description="Helical" evidence="2">
    <location>
        <begin position="12"/>
        <end position="33"/>
    </location>
</feature>
<evidence type="ECO:0000313" key="4">
    <source>
        <dbReference type="Proteomes" id="UP000001861"/>
    </source>
</evidence>